<keyword evidence="7" id="KW-0472">Membrane</keyword>
<dbReference type="Pfam" id="PF01644">
    <property type="entry name" value="Chitin_synth_1"/>
    <property type="match status" value="1"/>
</dbReference>
<evidence type="ECO:0000256" key="7">
    <source>
        <dbReference type="ARBA" id="ARBA00023136"/>
    </source>
</evidence>
<comment type="subcellular location">
    <subcellularLocation>
        <location evidence="1">Cell membrane</location>
        <topology evidence="1">Multi-pass membrane protein</topology>
    </subcellularLocation>
</comment>
<dbReference type="Proteomes" id="UP001162131">
    <property type="component" value="Unassembled WGS sequence"/>
</dbReference>
<evidence type="ECO:0000256" key="2">
    <source>
        <dbReference type="ARBA" id="ARBA00012543"/>
    </source>
</evidence>
<dbReference type="InterPro" id="IPR004835">
    <property type="entry name" value="Chitin_synth"/>
</dbReference>
<dbReference type="GO" id="GO:0071555">
    <property type="term" value="P:cell wall organization"/>
    <property type="evidence" value="ECO:0007669"/>
    <property type="project" value="UniProtKB-KW"/>
</dbReference>
<dbReference type="EMBL" id="CAJZBQ010000035">
    <property type="protein sequence ID" value="CAG9324057.1"/>
    <property type="molecule type" value="Genomic_DNA"/>
</dbReference>
<gene>
    <name evidence="10" type="ORF">BSTOLATCC_MIC35078</name>
</gene>
<dbReference type="GO" id="GO:0005886">
    <property type="term" value="C:plasma membrane"/>
    <property type="evidence" value="ECO:0007669"/>
    <property type="project" value="UniProtKB-SubCell"/>
</dbReference>
<reference evidence="10" key="1">
    <citation type="submission" date="2021-09" db="EMBL/GenBank/DDBJ databases">
        <authorList>
            <consortium name="AG Swart"/>
            <person name="Singh M."/>
            <person name="Singh A."/>
            <person name="Seah K."/>
            <person name="Emmerich C."/>
        </authorList>
    </citation>
    <scope>NUCLEOTIDE SEQUENCE</scope>
    <source>
        <strain evidence="10">ATCC30299</strain>
    </source>
</reference>
<dbReference type="EC" id="2.4.1.16" evidence="2"/>
<evidence type="ECO:0000256" key="9">
    <source>
        <dbReference type="SAM" id="Coils"/>
    </source>
</evidence>
<keyword evidence="11" id="KW-1185">Reference proteome</keyword>
<keyword evidence="8" id="KW-0961">Cell wall biogenesis/degradation</keyword>
<evidence type="ECO:0000256" key="3">
    <source>
        <dbReference type="ARBA" id="ARBA00022475"/>
    </source>
</evidence>
<proteinExistence type="predicted"/>
<evidence type="ECO:0000256" key="8">
    <source>
        <dbReference type="ARBA" id="ARBA00023316"/>
    </source>
</evidence>
<keyword evidence="4" id="KW-0328">Glycosyltransferase</keyword>
<evidence type="ECO:0000256" key="1">
    <source>
        <dbReference type="ARBA" id="ARBA00004651"/>
    </source>
</evidence>
<evidence type="ECO:0000256" key="5">
    <source>
        <dbReference type="ARBA" id="ARBA00022679"/>
    </source>
</evidence>
<dbReference type="GO" id="GO:0006031">
    <property type="term" value="P:chitin biosynthetic process"/>
    <property type="evidence" value="ECO:0007669"/>
    <property type="project" value="TreeGrafter"/>
</dbReference>
<evidence type="ECO:0000313" key="11">
    <source>
        <dbReference type="Proteomes" id="UP001162131"/>
    </source>
</evidence>
<protein>
    <recommendedName>
        <fullName evidence="2">chitin synthase</fullName>
        <ecNumber evidence="2">2.4.1.16</ecNumber>
    </recommendedName>
</protein>
<accession>A0AAU9JFY4</accession>
<keyword evidence="6" id="KW-0812">Transmembrane</keyword>
<keyword evidence="5" id="KW-0808">Transferase</keyword>
<organism evidence="10 11">
    <name type="scientific">Blepharisma stoltei</name>
    <dbReference type="NCBI Taxonomy" id="1481888"/>
    <lineage>
        <taxon>Eukaryota</taxon>
        <taxon>Sar</taxon>
        <taxon>Alveolata</taxon>
        <taxon>Ciliophora</taxon>
        <taxon>Postciliodesmatophora</taxon>
        <taxon>Heterotrichea</taxon>
        <taxon>Heterotrichida</taxon>
        <taxon>Blepharismidae</taxon>
        <taxon>Blepharisma</taxon>
    </lineage>
</organism>
<keyword evidence="3" id="KW-1003">Cell membrane</keyword>
<name>A0AAU9JFY4_9CILI</name>
<dbReference type="GO" id="GO:0004100">
    <property type="term" value="F:chitin synthase activity"/>
    <property type="evidence" value="ECO:0007669"/>
    <property type="project" value="UniProtKB-EC"/>
</dbReference>
<dbReference type="AlphaFoldDB" id="A0AAU9JFY4"/>
<feature type="coiled-coil region" evidence="9">
    <location>
        <begin position="108"/>
        <end position="135"/>
    </location>
</feature>
<comment type="caution">
    <text evidence="10">The sequence shown here is derived from an EMBL/GenBank/DDBJ whole genome shotgun (WGS) entry which is preliminary data.</text>
</comment>
<keyword evidence="9" id="KW-0175">Coiled coil</keyword>
<evidence type="ECO:0000256" key="6">
    <source>
        <dbReference type="ARBA" id="ARBA00022692"/>
    </source>
</evidence>
<dbReference type="PANTHER" id="PTHR22914:SF9">
    <property type="entry name" value="CHITIN SYNTHASE 1"/>
    <property type="match status" value="1"/>
</dbReference>
<dbReference type="PANTHER" id="PTHR22914">
    <property type="entry name" value="CHITIN SYNTHASE"/>
    <property type="match status" value="1"/>
</dbReference>
<sequence>MEKGNSLSGEESAIVIQDEYVSEQSQVIPTEWISGPRVEVNSEMIYQVVKLNKALETTTHEGKTYKALKSVNGLSCVAPDTRFIENSVLKDLIASANGPLHCEFLIVITMYNEKIDELKNTLDGVKSNLKSFVQNDVQPQQYACIVIIDGVEAFFKTYDSQKEFFIKYCNKQNILDRFPEAGGDVRNCQIPEGTDDDEFAHLFMQKIRVNNKNELDLQLIFCIKQKNKRKLNTHLWFFGGFCQMIQPKYVMLLDVGTKPLDNSLYYLYKAMENDVRVAGCCGEIEPMSVDGFNLVVPAQMDLGLH</sequence>
<evidence type="ECO:0000313" key="10">
    <source>
        <dbReference type="EMBL" id="CAG9324057.1"/>
    </source>
</evidence>
<evidence type="ECO:0000256" key="4">
    <source>
        <dbReference type="ARBA" id="ARBA00022676"/>
    </source>
</evidence>